<keyword evidence="1" id="KW-0732">Signal</keyword>
<dbReference type="InterPro" id="IPR015366">
    <property type="entry name" value="S53_propep"/>
</dbReference>
<dbReference type="RefSeq" id="WP_348260976.1">
    <property type="nucleotide sequence ID" value="NZ_CP121196.1"/>
</dbReference>
<gene>
    <name evidence="3" type="ORF">P8935_14315</name>
</gene>
<dbReference type="SUPFAM" id="SSF54897">
    <property type="entry name" value="Protease propeptides/inhibitors"/>
    <property type="match status" value="1"/>
</dbReference>
<keyword evidence="3" id="KW-0378">Hydrolase</keyword>
<dbReference type="EMBL" id="CP121196">
    <property type="protein sequence ID" value="XBH15745.1"/>
    <property type="molecule type" value="Genomic_DNA"/>
</dbReference>
<accession>A0AAU7DDM0</accession>
<evidence type="ECO:0000256" key="1">
    <source>
        <dbReference type="SAM" id="SignalP"/>
    </source>
</evidence>
<evidence type="ECO:0000259" key="2">
    <source>
        <dbReference type="Pfam" id="PF09286"/>
    </source>
</evidence>
<dbReference type="AlphaFoldDB" id="A0AAU7DDM0"/>
<proteinExistence type="predicted"/>
<dbReference type="GO" id="GO:0008236">
    <property type="term" value="F:serine-type peptidase activity"/>
    <property type="evidence" value="ECO:0007669"/>
    <property type="project" value="InterPro"/>
</dbReference>
<protein>
    <submittedName>
        <fullName evidence="3">Protease pro-enzyme activation domain-containing protein</fullName>
    </submittedName>
</protein>
<name>A0AAU7DDM0_9BACT</name>
<reference evidence="3" key="1">
    <citation type="submission" date="2023-03" db="EMBL/GenBank/DDBJ databases">
        <title>Edaphobacter sp.</title>
        <authorList>
            <person name="Huber K.J."/>
            <person name="Papendorf J."/>
            <person name="Pilke C."/>
            <person name="Bunk B."/>
            <person name="Sproeer C."/>
            <person name="Pester M."/>
        </authorList>
    </citation>
    <scope>NUCLEOTIDE SEQUENCE</scope>
    <source>
        <strain evidence="3">DSM 110680</strain>
    </source>
</reference>
<dbReference type="Pfam" id="PF09286">
    <property type="entry name" value="Pro-kuma_activ"/>
    <property type="match status" value="1"/>
</dbReference>
<feature type="chain" id="PRO_5043470358" evidence="1">
    <location>
        <begin position="17"/>
        <end position="161"/>
    </location>
</feature>
<sequence>MRIGRKALLCSSLSLAANGLFLAQRQTAENSPRPGFPVIQASGDAPLVPSQIAAPVDEARLARLHGNTHPNARAEFDKGRDDGQLPMERMILVLKRGSKQDAALKAFMARQLDPTSPDFHHWLGPEESGRIYGPSENDISAVGNWLQNHASPSKCRMASPL</sequence>
<feature type="domain" description="Peptidase S53 activation" evidence="2">
    <location>
        <begin position="89"/>
        <end position="149"/>
    </location>
</feature>
<dbReference type="GO" id="GO:0006508">
    <property type="term" value="P:proteolysis"/>
    <property type="evidence" value="ECO:0007669"/>
    <property type="project" value="UniProtKB-KW"/>
</dbReference>
<evidence type="ECO:0000313" key="3">
    <source>
        <dbReference type="EMBL" id="XBH15745.1"/>
    </source>
</evidence>
<feature type="signal peptide" evidence="1">
    <location>
        <begin position="1"/>
        <end position="16"/>
    </location>
</feature>
<keyword evidence="3" id="KW-0645">Protease</keyword>
<organism evidence="3">
    <name type="scientific">Telmatobacter sp. DSM 110680</name>
    <dbReference type="NCBI Taxonomy" id="3036704"/>
    <lineage>
        <taxon>Bacteria</taxon>
        <taxon>Pseudomonadati</taxon>
        <taxon>Acidobacteriota</taxon>
        <taxon>Terriglobia</taxon>
        <taxon>Terriglobales</taxon>
        <taxon>Acidobacteriaceae</taxon>
        <taxon>Telmatobacter</taxon>
    </lineage>
</organism>